<sequence>MASLKRRAEESAPAKTNKKKRKSKFQVEDESLDTELGLNTLFSRMDNQLLADYLAQKISRFGTDLSPVEVSDMTVSTTAITDSTGFTEQRTLEKLPDFLGHFCKNPDSLAKASKKMGNPHSIIVTGAGLRAADIVRALRIFASKDIAVAKLFAKHMKVDEQVALLKKLRVSIAVGTPARLSELIDNGALSLEGLHRIVVDASHIDQKKRGSLFLCIFGSCPSLHYGPALATAILSCSDRGANISPLLPVEIQSEKLLSRQVSPDYDVSESLPELETVQDAVIDRKLTLALACNAGPDGVVTVSLSSPSTFASHIPEISGFPPGPFGPSPSEGLSESAGPTMTQLQGRPPLPSGDGDHLTVNEQGGQTGQRGQARPDAASGVDRLDAHDRHKHYFSSYHDVTMCWIICGCCNFDKRNIIVHVEYLDHFKYLDNFKYLIKHLVDFKHLVDVQDSVMRNIRIHHQAYDKDQHNVYALLRRKHLRRKYAYSHDSCPKVVLQYYCDRAYDLYTVFRPTYTKEPLPQAYDTFTPMPLPSYIDAAPPQYDAGASMQAEPTTSQSKSKSGASSTSSVSTSTLLSSIVSSTAKDAISSYGYNFPARTETVTPTPGASTPEAKSSQTASREERPDGATPFLSSDLGHEVENTASSESKSSIPGIETVPLPTKSSATTTKQTSVTTQALPIGGGPPGLFVTIIEPDAAGNLETPILTVSEQSPWQTPMARAENEDDKPLHARVDAHRVGIPSKVTPEDIDTPATTMMLVNASNRTSVLTGAMPNATETSADVIEMTTPSNIAVVSSASAVNYYLSCLAPFFLGWIITM</sequence>
<protein>
    <submittedName>
        <fullName evidence="2">Kinase-like domain</fullName>
    </submittedName>
</protein>
<reference evidence="2 3" key="1">
    <citation type="journal article" date="2017" name="BMC Genomics">
        <title>Chromosome level assembly and secondary metabolite potential of the parasitic fungus Cordyceps militaris.</title>
        <authorList>
            <person name="Kramer G.J."/>
            <person name="Nodwell J.R."/>
        </authorList>
    </citation>
    <scope>NUCLEOTIDE SEQUENCE [LARGE SCALE GENOMIC DNA]</scope>
    <source>
        <strain evidence="2 3">ATCC 34164</strain>
    </source>
</reference>
<feature type="region of interest" description="Disordered" evidence="1">
    <location>
        <begin position="595"/>
        <end position="683"/>
    </location>
</feature>
<feature type="region of interest" description="Disordered" evidence="1">
    <location>
        <begin position="537"/>
        <end position="568"/>
    </location>
</feature>
<evidence type="ECO:0000313" key="3">
    <source>
        <dbReference type="Proteomes" id="UP000323067"/>
    </source>
</evidence>
<name>A0A2H4SHI6_CORMI</name>
<dbReference type="InterPro" id="IPR032704">
    <property type="entry name" value="Cms1"/>
</dbReference>
<dbReference type="Gene3D" id="3.40.50.300">
    <property type="entry name" value="P-loop containing nucleotide triphosphate hydrolases"/>
    <property type="match status" value="1"/>
</dbReference>
<feature type="compositionally biased region" description="Basic and acidic residues" evidence="1">
    <location>
        <begin position="1"/>
        <end position="12"/>
    </location>
</feature>
<feature type="compositionally biased region" description="Low complexity" evidence="1">
    <location>
        <begin position="553"/>
        <end position="568"/>
    </location>
</feature>
<feature type="compositionally biased region" description="Low complexity" evidence="1">
    <location>
        <begin position="661"/>
        <end position="677"/>
    </location>
</feature>
<dbReference type="VEuPathDB" id="FungiDB:A9K55_008699"/>
<keyword evidence="2" id="KW-0808">Transferase</keyword>
<dbReference type="EMBL" id="CP023324">
    <property type="protein sequence ID" value="ATY62575.1"/>
    <property type="molecule type" value="Genomic_DNA"/>
</dbReference>
<dbReference type="Pfam" id="PF14617">
    <property type="entry name" value="CMS1"/>
    <property type="match status" value="1"/>
</dbReference>
<proteinExistence type="predicted"/>
<feature type="compositionally biased region" description="Polar residues" evidence="1">
    <location>
        <begin position="641"/>
        <end position="650"/>
    </location>
</feature>
<dbReference type="PANTHER" id="PTHR24030:SF0">
    <property type="entry name" value="PROTEIN CMSS1"/>
    <property type="match status" value="1"/>
</dbReference>
<dbReference type="PANTHER" id="PTHR24030">
    <property type="entry name" value="PROTEIN CMSS1"/>
    <property type="match status" value="1"/>
</dbReference>
<dbReference type="GO" id="GO:0030686">
    <property type="term" value="C:90S preribosome"/>
    <property type="evidence" value="ECO:0007669"/>
    <property type="project" value="TreeGrafter"/>
</dbReference>
<gene>
    <name evidence="2" type="ORF">A9K55_008699</name>
</gene>
<accession>A0A2H4SHI6</accession>
<dbReference type="SUPFAM" id="SSF52540">
    <property type="entry name" value="P-loop containing nucleoside triphosphate hydrolases"/>
    <property type="match status" value="1"/>
</dbReference>
<dbReference type="OrthoDB" id="1929311at2759"/>
<feature type="region of interest" description="Disordered" evidence="1">
    <location>
        <begin position="1"/>
        <end position="26"/>
    </location>
</feature>
<dbReference type="GO" id="GO:0016301">
    <property type="term" value="F:kinase activity"/>
    <property type="evidence" value="ECO:0007669"/>
    <property type="project" value="UniProtKB-KW"/>
</dbReference>
<dbReference type="GO" id="GO:0005634">
    <property type="term" value="C:nucleus"/>
    <property type="evidence" value="ECO:0007669"/>
    <property type="project" value="TreeGrafter"/>
</dbReference>
<dbReference type="InterPro" id="IPR027417">
    <property type="entry name" value="P-loop_NTPase"/>
</dbReference>
<organism evidence="2 3">
    <name type="scientific">Cordyceps militaris</name>
    <name type="common">Caterpillar fungus</name>
    <name type="synonym">Clavaria militaris</name>
    <dbReference type="NCBI Taxonomy" id="73501"/>
    <lineage>
        <taxon>Eukaryota</taxon>
        <taxon>Fungi</taxon>
        <taxon>Dikarya</taxon>
        <taxon>Ascomycota</taxon>
        <taxon>Pezizomycotina</taxon>
        <taxon>Sordariomycetes</taxon>
        <taxon>Hypocreomycetidae</taxon>
        <taxon>Hypocreales</taxon>
        <taxon>Cordycipitaceae</taxon>
        <taxon>Cordyceps</taxon>
    </lineage>
</organism>
<feature type="compositionally biased region" description="Polar residues" evidence="1">
    <location>
        <begin position="599"/>
        <end position="618"/>
    </location>
</feature>
<keyword evidence="2" id="KW-0418">Kinase</keyword>
<dbReference type="Proteomes" id="UP000323067">
    <property type="component" value="Chromosome vii"/>
</dbReference>
<dbReference type="AlphaFoldDB" id="A0A2H4SHI6"/>
<evidence type="ECO:0000313" key="2">
    <source>
        <dbReference type="EMBL" id="ATY62575.1"/>
    </source>
</evidence>
<evidence type="ECO:0000256" key="1">
    <source>
        <dbReference type="SAM" id="MobiDB-lite"/>
    </source>
</evidence>
<feature type="compositionally biased region" description="Low complexity" evidence="1">
    <location>
        <begin position="328"/>
        <end position="339"/>
    </location>
</feature>
<feature type="region of interest" description="Disordered" evidence="1">
    <location>
        <begin position="319"/>
        <end position="382"/>
    </location>
</feature>
<dbReference type="VEuPathDB" id="FungiDB:CCM_00768"/>